<evidence type="ECO:0000313" key="4">
    <source>
        <dbReference type="Proteomes" id="UP000005439"/>
    </source>
</evidence>
<organism evidence="3 4">
    <name type="scientific">Sulfobacillus acidophilus (strain ATCC 700253 / DSM 10332 / NAL)</name>
    <dbReference type="NCBI Taxonomy" id="679936"/>
    <lineage>
        <taxon>Bacteria</taxon>
        <taxon>Bacillati</taxon>
        <taxon>Bacillota</taxon>
        <taxon>Clostridia</taxon>
        <taxon>Eubacteriales</taxon>
        <taxon>Clostridiales Family XVII. Incertae Sedis</taxon>
        <taxon>Sulfobacillus</taxon>
    </lineage>
</organism>
<dbReference type="EMBL" id="CP003179">
    <property type="protein sequence ID" value="AEW05270.1"/>
    <property type="molecule type" value="Genomic_DNA"/>
</dbReference>
<dbReference type="Gene3D" id="1.10.10.580">
    <property type="entry name" value="Structural maintenance of chromosome 1. Chain E"/>
    <property type="match status" value="1"/>
</dbReference>
<dbReference type="PATRIC" id="fig|679936.5.peg.1842"/>
<dbReference type="Proteomes" id="UP000005439">
    <property type="component" value="Chromosome"/>
</dbReference>
<dbReference type="InterPro" id="IPR023093">
    <property type="entry name" value="ScpA-like_C"/>
</dbReference>
<proteinExistence type="predicted"/>
<dbReference type="AlphaFoldDB" id="G8U021"/>
<keyword evidence="4" id="KW-1185">Reference proteome</keyword>
<name>G8U021_SULAD</name>
<evidence type="ECO:0000256" key="1">
    <source>
        <dbReference type="ARBA" id="ARBA00022829"/>
    </source>
</evidence>
<evidence type="ECO:0000256" key="2">
    <source>
        <dbReference type="ARBA" id="ARBA00044777"/>
    </source>
</evidence>
<dbReference type="GO" id="GO:0007059">
    <property type="term" value="P:chromosome segregation"/>
    <property type="evidence" value="ECO:0007669"/>
    <property type="project" value="UniProtKB-KW"/>
</dbReference>
<gene>
    <name evidence="3" type="ordered locus">Sulac_1777</name>
</gene>
<protein>
    <recommendedName>
        <fullName evidence="2">Segregation and condensation protein A</fullName>
    </recommendedName>
</protein>
<reference evidence="4" key="1">
    <citation type="submission" date="2011-12" db="EMBL/GenBank/DDBJ databases">
        <title>The complete genome of chromosome of Sulfobacillus acidophilus DSM 10332.</title>
        <authorList>
            <person name="Lucas S."/>
            <person name="Han J."/>
            <person name="Lapidus A."/>
            <person name="Bruce D."/>
            <person name="Goodwin L."/>
            <person name="Pitluck S."/>
            <person name="Peters L."/>
            <person name="Kyrpides N."/>
            <person name="Mavromatis K."/>
            <person name="Ivanova N."/>
            <person name="Mikhailova N."/>
            <person name="Chertkov O."/>
            <person name="Saunders E."/>
            <person name="Detter J.C."/>
            <person name="Tapia R."/>
            <person name="Han C."/>
            <person name="Land M."/>
            <person name="Hauser L."/>
            <person name="Markowitz V."/>
            <person name="Cheng J.-F."/>
            <person name="Hugenholtz P."/>
            <person name="Woyke T."/>
            <person name="Wu D."/>
            <person name="Pukall R."/>
            <person name="Gehrich-Schroeter G."/>
            <person name="Schneider S."/>
            <person name="Klenk H.-P."/>
            <person name="Eisen J.A."/>
        </authorList>
    </citation>
    <scope>NUCLEOTIDE SEQUENCE [LARGE SCALE GENOMIC DNA]</scope>
    <source>
        <strain evidence="4">ATCC 700253 / DSM 10332 / NAL</strain>
    </source>
</reference>
<dbReference type="PANTHER" id="PTHR33969">
    <property type="entry name" value="SEGREGATION AND CONDENSATION PROTEIN A"/>
    <property type="match status" value="1"/>
</dbReference>
<keyword evidence="1" id="KW-0159">Chromosome partition</keyword>
<dbReference type="STRING" id="679936.Sulac_1777"/>
<dbReference type="KEGG" id="sap:Sulac_1777"/>
<evidence type="ECO:0000313" key="3">
    <source>
        <dbReference type="EMBL" id="AEW05270.1"/>
    </source>
</evidence>
<dbReference type="HOGENOM" id="CLU_1209279_0_0_9"/>
<dbReference type="PANTHER" id="PTHR33969:SF2">
    <property type="entry name" value="SEGREGATION AND CONDENSATION PROTEIN A"/>
    <property type="match status" value="1"/>
</dbReference>
<sequence length="229" mass="26510">MTAPLVQQETWDLPDVVVVIRKHPKTVLELPVTVVIQRAMNRWRQSADFLAVSEEVPWAAWVVRKKAEGLVAPPVEENLDPTESADVRPVWIDQAVGHLKALGEQAGIRFERPPGDVRLPSVPPPVKDATIWKLAWSYPKVRPVVEPRPRLVYRDPETLAQRIQWLRQRLKERPRWLWQDTVDGQSRADQILGFLAALHLWHHQEVELQQEAPFEPLWIIVPEERHDPS</sequence>
<reference evidence="3 4" key="2">
    <citation type="journal article" date="2012" name="Stand. Genomic Sci.">
        <title>Complete genome sequence of the moderately thermophilic mineral-sulfide-oxidizing firmicute Sulfobacillus acidophilus type strain (NAL(T)).</title>
        <authorList>
            <person name="Anderson I."/>
            <person name="Chertkov O."/>
            <person name="Chen A."/>
            <person name="Saunders E."/>
            <person name="Lapidus A."/>
            <person name="Nolan M."/>
            <person name="Lucas S."/>
            <person name="Hammon N."/>
            <person name="Deshpande S."/>
            <person name="Cheng J.F."/>
            <person name="Han C."/>
            <person name="Tapia R."/>
            <person name="Goodwin L.A."/>
            <person name="Pitluck S."/>
            <person name="Liolios K."/>
            <person name="Pagani I."/>
            <person name="Ivanova N."/>
            <person name="Mikhailova N."/>
            <person name="Pati A."/>
            <person name="Palaniappan K."/>
            <person name="Land M."/>
            <person name="Pan C."/>
            <person name="Rohde M."/>
            <person name="Pukall R."/>
            <person name="Goker M."/>
            <person name="Detter J.C."/>
            <person name="Woyke T."/>
            <person name="Bristow J."/>
            <person name="Eisen J.A."/>
            <person name="Markowitz V."/>
            <person name="Hugenholtz P."/>
            <person name="Kyrpides N.C."/>
            <person name="Klenk H.P."/>
            <person name="Mavromatis K."/>
        </authorList>
    </citation>
    <scope>NUCLEOTIDE SEQUENCE [LARGE SCALE GENOMIC DNA]</scope>
    <source>
        <strain evidence="4">ATCC 700253 / DSM 10332 / NAL</strain>
    </source>
</reference>
<dbReference type="InterPro" id="IPR003768">
    <property type="entry name" value="ScpA"/>
</dbReference>
<accession>G8U021</accession>